<protein>
    <submittedName>
        <fullName evidence="1">Uncharacterized protein</fullName>
    </submittedName>
</protein>
<sequence>MREYDAGLHGMGLRQTYPGCLPDMVLACENQGSWNRPPPSLDQGWKRQIWIITACRGVP</sequence>
<dbReference type="EMBL" id="ADTV01000064">
    <property type="protein sequence ID" value="EFG83072.1"/>
    <property type="molecule type" value="Genomic_DNA"/>
</dbReference>
<evidence type="ECO:0000313" key="1">
    <source>
        <dbReference type="EMBL" id="EFG83072.1"/>
    </source>
</evidence>
<reference evidence="1 2" key="1">
    <citation type="journal article" date="2010" name="J. Bacteriol.">
        <title>Genome sequence of a cellulose-producing bacterium, Gluconacetobacter hansenii ATCC 23769.</title>
        <authorList>
            <person name="Iyer P.R."/>
            <person name="Geib S.M."/>
            <person name="Catchmark J."/>
            <person name="Kao T.H."/>
            <person name="Tien M."/>
        </authorList>
    </citation>
    <scope>NUCLEOTIDE SEQUENCE [LARGE SCALE GENOMIC DNA]</scope>
    <source>
        <strain evidence="1 2">ATCC 23769</strain>
    </source>
</reference>
<name>D5QIS7_NOVHA</name>
<evidence type="ECO:0000313" key="2">
    <source>
        <dbReference type="Proteomes" id="UP000006468"/>
    </source>
</evidence>
<dbReference type="HOGENOM" id="CLU_2954514_0_0_5"/>
<organism evidence="1 2">
    <name type="scientific">Novacetimonas hansenii ATCC 23769</name>
    <dbReference type="NCBI Taxonomy" id="714995"/>
    <lineage>
        <taxon>Bacteria</taxon>
        <taxon>Pseudomonadati</taxon>
        <taxon>Pseudomonadota</taxon>
        <taxon>Alphaproteobacteria</taxon>
        <taxon>Acetobacterales</taxon>
        <taxon>Acetobacteraceae</taxon>
        <taxon>Novacetimonas</taxon>
    </lineage>
</organism>
<accession>D5QIS7</accession>
<proteinExistence type="predicted"/>
<comment type="caution">
    <text evidence="1">The sequence shown here is derived from an EMBL/GenBank/DDBJ whole genome shotgun (WGS) entry which is preliminary data.</text>
</comment>
<dbReference type="AlphaFoldDB" id="D5QIS7"/>
<gene>
    <name evidence="1" type="ORF">GXY_15292</name>
</gene>
<dbReference type="Proteomes" id="UP000006468">
    <property type="component" value="Chromosome"/>
</dbReference>